<evidence type="ECO:0000256" key="3">
    <source>
        <dbReference type="ARBA" id="ARBA00022679"/>
    </source>
</evidence>
<comment type="caution">
    <text evidence="5">The sequence shown here is derived from an EMBL/GenBank/DDBJ whole genome shotgun (WGS) entry which is preliminary data.</text>
</comment>
<reference evidence="5" key="1">
    <citation type="submission" date="2023-05" db="EMBL/GenBank/DDBJ databases">
        <title>Nepenthes gracilis genome sequencing.</title>
        <authorList>
            <person name="Fukushima K."/>
        </authorList>
    </citation>
    <scope>NUCLEOTIDE SEQUENCE</scope>
    <source>
        <strain evidence="5">SING2019-196</strain>
    </source>
</reference>
<comment type="similarity">
    <text evidence="1 4">Belongs to the UDP-glycosyltransferase family.</text>
</comment>
<keyword evidence="6" id="KW-1185">Reference proteome</keyword>
<dbReference type="InterPro" id="IPR035595">
    <property type="entry name" value="UDP_glycos_trans_CS"/>
</dbReference>
<dbReference type="GO" id="GO:0035251">
    <property type="term" value="F:UDP-glucosyltransferase activity"/>
    <property type="evidence" value="ECO:0007669"/>
    <property type="project" value="InterPro"/>
</dbReference>
<protein>
    <recommendedName>
        <fullName evidence="7">UDP-glycosyltransferases domain-containing protein</fullName>
    </recommendedName>
</protein>
<name>A0AAD3SVI5_NEPGR</name>
<keyword evidence="2 4" id="KW-0328">Glycosyltransferase</keyword>
<evidence type="ECO:0000313" key="5">
    <source>
        <dbReference type="EMBL" id="GMH18368.1"/>
    </source>
</evidence>
<dbReference type="PROSITE" id="PS00375">
    <property type="entry name" value="UDPGT"/>
    <property type="match status" value="1"/>
</dbReference>
<evidence type="ECO:0008006" key="7">
    <source>
        <dbReference type="Google" id="ProtNLM"/>
    </source>
</evidence>
<dbReference type="Gene3D" id="3.40.50.2000">
    <property type="entry name" value="Glycogen Phosphorylase B"/>
    <property type="match status" value="1"/>
</dbReference>
<evidence type="ECO:0000256" key="2">
    <source>
        <dbReference type="ARBA" id="ARBA00022676"/>
    </source>
</evidence>
<evidence type="ECO:0000256" key="1">
    <source>
        <dbReference type="ARBA" id="ARBA00009995"/>
    </source>
</evidence>
<dbReference type="CDD" id="cd03784">
    <property type="entry name" value="GT1_Gtf-like"/>
    <property type="match status" value="1"/>
</dbReference>
<accession>A0AAD3SVI5</accession>
<dbReference type="InterPro" id="IPR002213">
    <property type="entry name" value="UDP_glucos_trans"/>
</dbReference>
<dbReference type="FunFam" id="3.40.50.2000:FF:000056">
    <property type="entry name" value="Glycosyltransferase"/>
    <property type="match status" value="1"/>
</dbReference>
<evidence type="ECO:0000313" key="6">
    <source>
        <dbReference type="Proteomes" id="UP001279734"/>
    </source>
</evidence>
<dbReference type="PANTHER" id="PTHR48048:SF30">
    <property type="entry name" value="GLYCOSYLTRANSFERASE"/>
    <property type="match status" value="1"/>
</dbReference>
<dbReference type="SUPFAM" id="SSF53756">
    <property type="entry name" value="UDP-Glycosyltransferase/glycogen phosphorylase"/>
    <property type="match status" value="1"/>
</dbReference>
<sequence>MAVGLERSGHRFLWVVRIPPPEDTTGRTLANPEVEQRLESVLPEGFLERTKHRGLVWDSWAPQVEVLSHNSVGGFVTHCGWNSVLEAVCHGLPLIAWPLFAEQRLNKVFLSEEAKLALPLEQSAEGFVRAEELEKQIRQLMGAKSGAAIRRRVTAMNEGATAATGDGGSSRAALDQLAQLWKYVKDF</sequence>
<keyword evidence="3 4" id="KW-0808">Transferase</keyword>
<dbReference type="EMBL" id="BSYO01000019">
    <property type="protein sequence ID" value="GMH18368.1"/>
    <property type="molecule type" value="Genomic_DNA"/>
</dbReference>
<dbReference type="Pfam" id="PF00201">
    <property type="entry name" value="UDPGT"/>
    <property type="match status" value="1"/>
</dbReference>
<dbReference type="InterPro" id="IPR050481">
    <property type="entry name" value="UDP-glycosyltransf_plant"/>
</dbReference>
<proteinExistence type="inferred from homology"/>
<dbReference type="AlphaFoldDB" id="A0AAD3SVI5"/>
<gene>
    <name evidence="5" type="ORF">Nepgr_020209</name>
</gene>
<evidence type="ECO:0000256" key="4">
    <source>
        <dbReference type="RuleBase" id="RU003718"/>
    </source>
</evidence>
<organism evidence="5 6">
    <name type="scientific">Nepenthes gracilis</name>
    <name type="common">Slender pitcher plant</name>
    <dbReference type="NCBI Taxonomy" id="150966"/>
    <lineage>
        <taxon>Eukaryota</taxon>
        <taxon>Viridiplantae</taxon>
        <taxon>Streptophyta</taxon>
        <taxon>Embryophyta</taxon>
        <taxon>Tracheophyta</taxon>
        <taxon>Spermatophyta</taxon>
        <taxon>Magnoliopsida</taxon>
        <taxon>eudicotyledons</taxon>
        <taxon>Gunneridae</taxon>
        <taxon>Pentapetalae</taxon>
        <taxon>Caryophyllales</taxon>
        <taxon>Nepenthaceae</taxon>
        <taxon>Nepenthes</taxon>
    </lineage>
</organism>
<dbReference type="Proteomes" id="UP001279734">
    <property type="component" value="Unassembled WGS sequence"/>
</dbReference>
<dbReference type="PANTHER" id="PTHR48048">
    <property type="entry name" value="GLYCOSYLTRANSFERASE"/>
    <property type="match status" value="1"/>
</dbReference>